<keyword evidence="2" id="KW-1185">Reference proteome</keyword>
<dbReference type="InterPro" id="IPR021848">
    <property type="entry name" value="HODM_asu-like"/>
</dbReference>
<organism evidence="1 2">
    <name type="scientific">Halocynthiibacter styelae</name>
    <dbReference type="NCBI Taxonomy" id="2761955"/>
    <lineage>
        <taxon>Bacteria</taxon>
        <taxon>Pseudomonadati</taxon>
        <taxon>Pseudomonadota</taxon>
        <taxon>Alphaproteobacteria</taxon>
        <taxon>Rhodobacterales</taxon>
        <taxon>Paracoccaceae</taxon>
        <taxon>Halocynthiibacter</taxon>
    </lineage>
</organism>
<sequence length="277" mass="31110">MTEKMPAAAPFPILQDYLRFAPWMAEKSRRLPGVMPMEPGQWLQQDEAYQGQLAEKARLIEECPDLVHALSDGARPAAEELLDHVLAELSETDGFTLTGARVALPDGTLVAIDRANPLITLSKLVQEDFVIMEKSDGADEHVLTGALLCFPASWTLAQKFMKPLIAIHVPVGSYDDDVAKRVQRMFDAIRPGRGLWRANALFYEDHALFHPRLENAPRDRPEVLEANYLRSERQSLVRLPKSNAVIFSIHTTLIRREDLTDEQRAGLEAHPIETENA</sequence>
<gene>
    <name evidence="1" type="ORF">H1D41_10435</name>
</gene>
<dbReference type="RefSeq" id="WP_228848856.1">
    <property type="nucleotide sequence ID" value="NZ_JADCKQ010000007.1"/>
</dbReference>
<reference evidence="1" key="1">
    <citation type="submission" date="2020-10" db="EMBL/GenBank/DDBJ databases">
        <title>Paenihalocynthiibacter styelae gen. nov., sp. nov., isolated from stalked sea squirt Styela clava.</title>
        <authorList>
            <person name="Kim Y.-O."/>
            <person name="Yoon J.-H."/>
        </authorList>
    </citation>
    <scope>NUCLEOTIDE SEQUENCE</scope>
    <source>
        <strain evidence="1">MYP1-1</strain>
    </source>
</reference>
<accession>A0A8J7IDS1</accession>
<comment type="caution">
    <text evidence="1">The sequence shown here is derived from an EMBL/GenBank/DDBJ whole genome shotgun (WGS) entry which is preliminary data.</text>
</comment>
<name>A0A8J7IDS1_9RHOB</name>
<dbReference type="Pfam" id="PF11927">
    <property type="entry name" value="HODM_asu-like"/>
    <property type="match status" value="1"/>
</dbReference>
<evidence type="ECO:0000313" key="1">
    <source>
        <dbReference type="EMBL" id="MBI1494054.1"/>
    </source>
</evidence>
<protein>
    <submittedName>
        <fullName evidence="1">DUF3445 domain-containing protein</fullName>
    </submittedName>
</protein>
<proteinExistence type="predicted"/>
<dbReference type="Proteomes" id="UP000640583">
    <property type="component" value="Unassembled WGS sequence"/>
</dbReference>
<dbReference type="AlphaFoldDB" id="A0A8J7IDS1"/>
<dbReference type="EMBL" id="JADCKQ010000007">
    <property type="protein sequence ID" value="MBI1494054.1"/>
    <property type="molecule type" value="Genomic_DNA"/>
</dbReference>
<evidence type="ECO:0000313" key="2">
    <source>
        <dbReference type="Proteomes" id="UP000640583"/>
    </source>
</evidence>